<accession>A0A5S3YMW3</accession>
<dbReference type="InterPro" id="IPR024473">
    <property type="entry name" value="Transposases_IS4_N"/>
</dbReference>
<dbReference type="InterPro" id="IPR047952">
    <property type="entry name" value="Transpos_IS4"/>
</dbReference>
<reference evidence="3 4" key="1">
    <citation type="submission" date="2017-12" db="EMBL/GenBank/DDBJ databases">
        <authorList>
            <person name="Paulsen S."/>
            <person name="Gram L.K."/>
        </authorList>
    </citation>
    <scope>NUCLEOTIDE SEQUENCE [LARGE SCALE GENOMIC DNA]</scope>
    <source>
        <strain evidence="3 4">S1189</strain>
    </source>
</reference>
<dbReference type="EMBL" id="PNCM01000061">
    <property type="protein sequence ID" value="TMP77516.1"/>
    <property type="molecule type" value="Genomic_DNA"/>
</dbReference>
<proteinExistence type="predicted"/>
<feature type="domain" description="Transposase IS4 N-terminal" evidence="2">
    <location>
        <begin position="19"/>
        <end position="112"/>
    </location>
</feature>
<dbReference type="InterPro" id="IPR002559">
    <property type="entry name" value="Transposase_11"/>
</dbReference>
<feature type="domain" description="Transposase IS4-like" evidence="1">
    <location>
        <begin position="129"/>
        <end position="356"/>
    </location>
</feature>
<evidence type="ECO:0000259" key="2">
    <source>
        <dbReference type="Pfam" id="PF13006"/>
    </source>
</evidence>
<dbReference type="Pfam" id="PF13006">
    <property type="entry name" value="Nterm_IS4"/>
    <property type="match status" value="1"/>
</dbReference>
<sequence length="445" mass="50612">MPNTHLFGDIIDESAIELAQLSTFCEHIPTEWVAQATGLSSKATIRRRRLPSDMVLWLVVGMAFFRNEPIAEVARRLNICAEGLADEKLLAKSAITEARKRLGKEAMSWLFKQCSHKWGLERYPQDSWNGLQVFAVDGALFRTHDNDELRAYFGSGNTSTNRQTPFPMLRLVTLMNVRSHVIVDGAISPYRKGEIPLAKSFMEQLPNNSVTLLDKGFYGADLLLGINQLGDNCHWLIPARKGLKYTLLDDNDSHDKLIEMKVSPQARKKNPNLPETWEVRAVTYQIDGKDKTIFTSLPREKFSAVDVANLYHERWEIELGYRDIKSSMQNNAITLRSKKVELVYQELWGLMLGYNLVRREASLAAVSHNRAPNEISFKYACQFIASQLKVMSKALSPSNTPKRLSALRGDLTVLFKEKRPRPSRPRVVKINKSRYPVNRKAAPLK</sequence>
<dbReference type="Proteomes" id="UP000307362">
    <property type="component" value="Unassembled WGS sequence"/>
</dbReference>
<organism evidence="3 4">
    <name type="scientific">Pseudoalteromonas phenolica</name>
    <dbReference type="NCBI Taxonomy" id="161398"/>
    <lineage>
        <taxon>Bacteria</taxon>
        <taxon>Pseudomonadati</taxon>
        <taxon>Pseudomonadota</taxon>
        <taxon>Gammaproteobacteria</taxon>
        <taxon>Alteromonadales</taxon>
        <taxon>Pseudoalteromonadaceae</taxon>
        <taxon>Pseudoalteromonas</taxon>
    </lineage>
</organism>
<evidence type="ECO:0000259" key="1">
    <source>
        <dbReference type="Pfam" id="PF01609"/>
    </source>
</evidence>
<dbReference type="PANTHER" id="PTHR37529">
    <property type="entry name" value="TRANSPOSASE INSG FOR INSERTION SEQUENCE ELEMENT IS4-RELATED"/>
    <property type="match status" value="1"/>
</dbReference>
<dbReference type="SUPFAM" id="SSF53098">
    <property type="entry name" value="Ribonuclease H-like"/>
    <property type="match status" value="1"/>
</dbReference>
<dbReference type="Pfam" id="PF01609">
    <property type="entry name" value="DDE_Tnp_1"/>
    <property type="match status" value="1"/>
</dbReference>
<evidence type="ECO:0000313" key="3">
    <source>
        <dbReference type="EMBL" id="TMP77516.1"/>
    </source>
</evidence>
<evidence type="ECO:0000313" key="4">
    <source>
        <dbReference type="Proteomes" id="UP000307362"/>
    </source>
</evidence>
<dbReference type="AlphaFoldDB" id="A0A5S3YMW3"/>
<dbReference type="PANTHER" id="PTHR37529:SF1">
    <property type="entry name" value="TRANSPOSASE INSG FOR INSERTION SEQUENCE ELEMENT IS4-RELATED"/>
    <property type="match status" value="1"/>
</dbReference>
<dbReference type="GO" id="GO:0003677">
    <property type="term" value="F:DNA binding"/>
    <property type="evidence" value="ECO:0007669"/>
    <property type="project" value="InterPro"/>
</dbReference>
<dbReference type="GO" id="GO:0006313">
    <property type="term" value="P:DNA transposition"/>
    <property type="evidence" value="ECO:0007669"/>
    <property type="project" value="InterPro"/>
</dbReference>
<dbReference type="GO" id="GO:0004803">
    <property type="term" value="F:transposase activity"/>
    <property type="evidence" value="ECO:0007669"/>
    <property type="project" value="InterPro"/>
</dbReference>
<dbReference type="OrthoDB" id="9796012at2"/>
<comment type="caution">
    <text evidence="3">The sequence shown here is derived from an EMBL/GenBank/DDBJ whole genome shotgun (WGS) entry which is preliminary data.</text>
</comment>
<dbReference type="InterPro" id="IPR012337">
    <property type="entry name" value="RNaseH-like_sf"/>
</dbReference>
<protein>
    <submittedName>
        <fullName evidence="3">IS4 family transposase</fullName>
    </submittedName>
</protein>
<reference evidence="4" key="2">
    <citation type="submission" date="2019-06" db="EMBL/GenBank/DDBJ databases">
        <title>Co-occurence of chitin degradation, pigmentation and bioactivity in marine Pseudoalteromonas.</title>
        <authorList>
            <person name="Sonnenschein E.C."/>
            <person name="Bech P.K."/>
        </authorList>
    </citation>
    <scope>NUCLEOTIDE SEQUENCE [LARGE SCALE GENOMIC DNA]</scope>
    <source>
        <strain evidence="4">S1189</strain>
    </source>
</reference>
<name>A0A5S3YMW3_9GAMM</name>
<gene>
    <name evidence="3" type="ORF">CWB73_19675</name>
</gene>
<dbReference type="NCBIfam" id="NF033592">
    <property type="entry name" value="transpos_IS4_1"/>
    <property type="match status" value="1"/>
</dbReference>